<dbReference type="EMBL" id="JTDE01001889">
    <property type="protein sequence ID" value="KAF7258188.1"/>
    <property type="molecule type" value="Genomic_DNA"/>
</dbReference>
<organism evidence="2 3">
    <name type="scientific">Paragonimus skrjabini miyazakii</name>
    <dbReference type="NCBI Taxonomy" id="59628"/>
    <lineage>
        <taxon>Eukaryota</taxon>
        <taxon>Metazoa</taxon>
        <taxon>Spiralia</taxon>
        <taxon>Lophotrochozoa</taxon>
        <taxon>Platyhelminthes</taxon>
        <taxon>Trematoda</taxon>
        <taxon>Digenea</taxon>
        <taxon>Plagiorchiida</taxon>
        <taxon>Troglotremata</taxon>
        <taxon>Troglotrematidae</taxon>
        <taxon>Paragonimus</taxon>
    </lineage>
</organism>
<keyword evidence="1" id="KW-0812">Transmembrane</keyword>
<dbReference type="AlphaFoldDB" id="A0A8S9Z2M2"/>
<reference evidence="2" key="1">
    <citation type="submission" date="2019-07" db="EMBL/GenBank/DDBJ databases">
        <title>Annotation for the trematode Paragonimus miyazaki's.</title>
        <authorList>
            <person name="Choi Y.-J."/>
        </authorList>
    </citation>
    <scope>NUCLEOTIDE SEQUENCE</scope>
    <source>
        <strain evidence="2">Japan</strain>
    </source>
</reference>
<keyword evidence="1" id="KW-0472">Membrane</keyword>
<evidence type="ECO:0000313" key="2">
    <source>
        <dbReference type="EMBL" id="KAF7258188.1"/>
    </source>
</evidence>
<evidence type="ECO:0000313" key="3">
    <source>
        <dbReference type="Proteomes" id="UP000822476"/>
    </source>
</evidence>
<keyword evidence="1" id="KW-1133">Transmembrane helix</keyword>
<gene>
    <name evidence="2" type="ORF">EG68_04585</name>
</gene>
<feature type="transmembrane region" description="Helical" evidence="1">
    <location>
        <begin position="24"/>
        <end position="44"/>
    </location>
</feature>
<dbReference type="Proteomes" id="UP000822476">
    <property type="component" value="Unassembled WGS sequence"/>
</dbReference>
<keyword evidence="3" id="KW-1185">Reference proteome</keyword>
<protein>
    <submittedName>
        <fullName evidence="2">Uncharacterized protein</fullName>
    </submittedName>
</protein>
<proteinExistence type="predicted"/>
<sequence length="52" mass="6029">MENLKQNISKVYYNHGLFCATHPAQVIVSVCFIVIILWLVVLFLKLQLIAFH</sequence>
<comment type="caution">
    <text evidence="2">The sequence shown here is derived from an EMBL/GenBank/DDBJ whole genome shotgun (WGS) entry which is preliminary data.</text>
</comment>
<accession>A0A8S9Z2M2</accession>
<evidence type="ECO:0000256" key="1">
    <source>
        <dbReference type="SAM" id="Phobius"/>
    </source>
</evidence>
<name>A0A8S9Z2M2_9TREM</name>